<dbReference type="PRINTS" id="PR01590">
    <property type="entry name" value="HTHFIS"/>
</dbReference>
<dbReference type="EMBL" id="AP024355">
    <property type="protein sequence ID" value="BCR05078.1"/>
    <property type="molecule type" value="Genomic_DNA"/>
</dbReference>
<dbReference type="SMART" id="SM00382">
    <property type="entry name" value="AAA"/>
    <property type="match status" value="1"/>
</dbReference>
<dbReference type="Proteomes" id="UP001319827">
    <property type="component" value="Chromosome"/>
</dbReference>
<accession>A0ABM8HWE1</accession>
<dbReference type="PANTHER" id="PTHR32071:SF113">
    <property type="entry name" value="ALGINATE BIOSYNTHESIS TRANSCRIPTIONAL REGULATORY PROTEIN ALGB"/>
    <property type="match status" value="1"/>
</dbReference>
<dbReference type="PROSITE" id="PS50045">
    <property type="entry name" value="SIGMA54_INTERACT_4"/>
    <property type="match status" value="1"/>
</dbReference>
<evidence type="ECO:0000313" key="6">
    <source>
        <dbReference type="EMBL" id="BCR05078.1"/>
    </source>
</evidence>
<protein>
    <recommendedName>
        <fullName evidence="5">Sigma-54 factor interaction domain-containing protein</fullName>
    </recommendedName>
</protein>
<evidence type="ECO:0000256" key="1">
    <source>
        <dbReference type="ARBA" id="ARBA00022741"/>
    </source>
</evidence>
<keyword evidence="3" id="KW-0805">Transcription regulation</keyword>
<dbReference type="PANTHER" id="PTHR32071">
    <property type="entry name" value="TRANSCRIPTIONAL REGULATORY PROTEIN"/>
    <property type="match status" value="1"/>
</dbReference>
<dbReference type="Gene3D" id="1.10.8.60">
    <property type="match status" value="1"/>
</dbReference>
<organism evidence="6 7">
    <name type="scientific">Desulfuromonas versatilis</name>
    <dbReference type="NCBI Taxonomy" id="2802975"/>
    <lineage>
        <taxon>Bacteria</taxon>
        <taxon>Pseudomonadati</taxon>
        <taxon>Thermodesulfobacteriota</taxon>
        <taxon>Desulfuromonadia</taxon>
        <taxon>Desulfuromonadales</taxon>
        <taxon>Desulfuromonadaceae</taxon>
        <taxon>Desulfuromonas</taxon>
    </lineage>
</organism>
<dbReference type="SUPFAM" id="SSF52540">
    <property type="entry name" value="P-loop containing nucleoside triphosphate hydrolases"/>
    <property type="match status" value="1"/>
</dbReference>
<dbReference type="InterPro" id="IPR002078">
    <property type="entry name" value="Sigma_54_int"/>
</dbReference>
<dbReference type="InterPro" id="IPR009057">
    <property type="entry name" value="Homeodomain-like_sf"/>
</dbReference>
<keyword evidence="2" id="KW-0067">ATP-binding</keyword>
<evidence type="ECO:0000256" key="2">
    <source>
        <dbReference type="ARBA" id="ARBA00022840"/>
    </source>
</evidence>
<evidence type="ECO:0000259" key="5">
    <source>
        <dbReference type="PROSITE" id="PS50045"/>
    </source>
</evidence>
<reference evidence="6 7" key="2">
    <citation type="journal article" date="2021" name="Int. J. Syst. Evol. Microbiol.">
        <title>Isolation and Polyphasic Characterization of Desulfuromonas versatilis sp. Nov., an Electrogenic Bacteria Capable of Versatile Metabolism Isolated from a Graphene Oxide-Reducing Enrichment Culture.</title>
        <authorList>
            <person name="Xie L."/>
            <person name="Yoshida N."/>
            <person name="Ishii S."/>
            <person name="Meng L."/>
        </authorList>
    </citation>
    <scope>NUCLEOTIDE SEQUENCE [LARGE SCALE GENOMIC DNA]</scope>
    <source>
        <strain evidence="6 7">NIT-T3</strain>
    </source>
</reference>
<sequence length="462" mass="51718">MVIKELSLSGALVQGLGEAARVLRFSSRLPEQGEVQFCAQVIRQINGAVAVKFYHPDRSTLGNLWEHIRNRLNTGTECPYCGKEKGGVRTRCQACGIALDLEKSDYLDRHLKNTFIQRLQSRLDHLDPINIEKLLNLVDRELLKYHGEPREEEFVGTTAVMLEVFTMIRKVAVTDMNVLILGESGTGKELTARAIHERSDRRDKPFVALNCAAIPEGLIEAELFGYEKGSFTGAYATRKGKFELADGGTIFLDEIGELPPGLQVKLLRFLEDHIVERIGAKGGKKVDVRILAATNCDLKSMAGNGGFRNDLFFRLNAFTITLPPLRERGDDKLVLANYFLKKIALDEGSPVKGFSPEAKTAIMAHPWHGNVREMINKIRRGIVMASQELISPQDMELEPAEVAAEPSGLKKQVFKTQREVVLRTLRENNFVIARAARQLGISRPSLYSLMKKHQIENETARQ</sequence>
<evidence type="ECO:0000313" key="7">
    <source>
        <dbReference type="Proteomes" id="UP001319827"/>
    </source>
</evidence>
<keyword evidence="1" id="KW-0547">Nucleotide-binding</keyword>
<dbReference type="Gene3D" id="1.10.10.60">
    <property type="entry name" value="Homeodomain-like"/>
    <property type="match status" value="1"/>
</dbReference>
<dbReference type="InterPro" id="IPR058031">
    <property type="entry name" value="AAA_lid_NorR"/>
</dbReference>
<dbReference type="InterPro" id="IPR027417">
    <property type="entry name" value="P-loop_NTPase"/>
</dbReference>
<evidence type="ECO:0000256" key="3">
    <source>
        <dbReference type="ARBA" id="ARBA00023015"/>
    </source>
</evidence>
<dbReference type="InterPro" id="IPR003593">
    <property type="entry name" value="AAA+_ATPase"/>
</dbReference>
<dbReference type="CDD" id="cd00009">
    <property type="entry name" value="AAA"/>
    <property type="match status" value="1"/>
</dbReference>
<keyword evidence="4" id="KW-0804">Transcription</keyword>
<proteinExistence type="predicted"/>
<gene>
    <name evidence="6" type="ORF">DESUT3_21470</name>
</gene>
<name>A0ABM8HWE1_9BACT</name>
<dbReference type="Pfam" id="PF00158">
    <property type="entry name" value="Sigma54_activat"/>
    <property type="match status" value="1"/>
</dbReference>
<dbReference type="InterPro" id="IPR002197">
    <property type="entry name" value="HTH_Fis"/>
</dbReference>
<feature type="domain" description="Sigma-54 factor interaction" evidence="5">
    <location>
        <begin position="154"/>
        <end position="383"/>
    </location>
</feature>
<dbReference type="Pfam" id="PF02954">
    <property type="entry name" value="HTH_8"/>
    <property type="match status" value="1"/>
</dbReference>
<keyword evidence="7" id="KW-1185">Reference proteome</keyword>
<dbReference type="Gene3D" id="3.40.50.300">
    <property type="entry name" value="P-loop containing nucleotide triphosphate hydrolases"/>
    <property type="match status" value="1"/>
</dbReference>
<reference evidence="6 7" key="1">
    <citation type="journal article" date="2016" name="C (Basel)">
        <title>Selective Growth of and Electricity Production by Marine Exoelectrogenic Bacteria in Self-Aggregated Hydrogel of Microbially Reduced Graphene Oxide.</title>
        <authorList>
            <person name="Yoshida N."/>
            <person name="Goto Y."/>
            <person name="Miyata Y."/>
        </authorList>
    </citation>
    <scope>NUCLEOTIDE SEQUENCE [LARGE SCALE GENOMIC DNA]</scope>
    <source>
        <strain evidence="6 7">NIT-T3</strain>
    </source>
</reference>
<dbReference type="InterPro" id="IPR025943">
    <property type="entry name" value="Sigma_54_int_dom_ATP-bd_2"/>
</dbReference>
<dbReference type="SUPFAM" id="SSF46689">
    <property type="entry name" value="Homeodomain-like"/>
    <property type="match status" value="1"/>
</dbReference>
<dbReference type="PROSITE" id="PS00676">
    <property type="entry name" value="SIGMA54_INTERACT_2"/>
    <property type="match status" value="1"/>
</dbReference>
<dbReference type="Pfam" id="PF25601">
    <property type="entry name" value="AAA_lid_14"/>
    <property type="match status" value="1"/>
</dbReference>
<evidence type="ECO:0000256" key="4">
    <source>
        <dbReference type="ARBA" id="ARBA00023163"/>
    </source>
</evidence>